<accession>A0A9W6FWG3</accession>
<evidence type="ECO:0000256" key="1">
    <source>
        <dbReference type="ARBA" id="ARBA00009333"/>
    </source>
</evidence>
<protein>
    <recommendedName>
        <fullName evidence="7">GST N-terminal domain-containing protein</fullName>
    </recommendedName>
</protein>
<dbReference type="PRINTS" id="PR00368">
    <property type="entry name" value="FADPNR"/>
</dbReference>
<evidence type="ECO:0000313" key="8">
    <source>
        <dbReference type="EMBL" id="GLI36260.1"/>
    </source>
</evidence>
<evidence type="ECO:0000256" key="5">
    <source>
        <dbReference type="ARBA" id="ARBA00023157"/>
    </source>
</evidence>
<evidence type="ECO:0000256" key="6">
    <source>
        <dbReference type="ARBA" id="ARBA00023284"/>
    </source>
</evidence>
<dbReference type="InterPro" id="IPR036249">
    <property type="entry name" value="Thioredoxin-like_sf"/>
</dbReference>
<dbReference type="EMBL" id="BSDR01000001">
    <property type="protein sequence ID" value="GLI36260.1"/>
    <property type="molecule type" value="Genomic_DNA"/>
</dbReference>
<proteinExistence type="inferred from homology"/>
<reference evidence="8" key="1">
    <citation type="submission" date="2022-12" db="EMBL/GenBank/DDBJ databases">
        <title>Reference genome sequencing for broad-spectrum identification of bacterial and archaeal isolates by mass spectrometry.</title>
        <authorList>
            <person name="Sekiguchi Y."/>
            <person name="Tourlousse D.M."/>
        </authorList>
    </citation>
    <scope>NUCLEOTIDE SEQUENCE</scope>
    <source>
        <strain evidence="8">ASRB1</strain>
    </source>
</reference>
<dbReference type="Gene3D" id="3.40.30.10">
    <property type="entry name" value="Glutaredoxin"/>
    <property type="match status" value="1"/>
</dbReference>
<gene>
    <name evidence="8" type="ORF">DAMNIGENAA_36930</name>
</gene>
<dbReference type="InterPro" id="IPR036188">
    <property type="entry name" value="FAD/NAD-bd_sf"/>
</dbReference>
<dbReference type="Pfam" id="PF00462">
    <property type="entry name" value="Glutaredoxin"/>
    <property type="match status" value="1"/>
</dbReference>
<dbReference type="RefSeq" id="WP_281796534.1">
    <property type="nucleotide sequence ID" value="NZ_BSDR01000001.1"/>
</dbReference>
<evidence type="ECO:0000256" key="3">
    <source>
        <dbReference type="ARBA" id="ARBA00022827"/>
    </source>
</evidence>
<dbReference type="PROSITE" id="PS51354">
    <property type="entry name" value="GLUTAREDOXIN_2"/>
    <property type="match status" value="1"/>
</dbReference>
<comment type="caution">
    <text evidence="8">The sequence shown here is derived from an EMBL/GenBank/DDBJ whole genome shotgun (WGS) entry which is preliminary data.</text>
</comment>
<keyword evidence="4" id="KW-0560">Oxidoreductase</keyword>
<evidence type="ECO:0000313" key="9">
    <source>
        <dbReference type="Proteomes" id="UP001144372"/>
    </source>
</evidence>
<dbReference type="PROSITE" id="PS00573">
    <property type="entry name" value="PYRIDINE_REDOX_2"/>
    <property type="match status" value="1"/>
</dbReference>
<dbReference type="InterPro" id="IPR002109">
    <property type="entry name" value="Glutaredoxin"/>
</dbReference>
<dbReference type="Pfam" id="PF07992">
    <property type="entry name" value="Pyr_redox_2"/>
    <property type="match status" value="1"/>
</dbReference>
<evidence type="ECO:0000256" key="2">
    <source>
        <dbReference type="ARBA" id="ARBA00022630"/>
    </source>
</evidence>
<dbReference type="InterPro" id="IPR004045">
    <property type="entry name" value="Glutathione_S-Trfase_N"/>
</dbReference>
<keyword evidence="3" id="KW-0274">FAD</keyword>
<dbReference type="PRINTS" id="PR00469">
    <property type="entry name" value="PNDRDTASEII"/>
</dbReference>
<dbReference type="SUPFAM" id="SSF51905">
    <property type="entry name" value="FAD/NAD(P)-binding domain"/>
    <property type="match status" value="1"/>
</dbReference>
<keyword evidence="9" id="KW-1185">Reference proteome</keyword>
<keyword evidence="5" id="KW-1015">Disulfide bond</keyword>
<dbReference type="SUPFAM" id="SSF52833">
    <property type="entry name" value="Thioredoxin-like"/>
    <property type="match status" value="1"/>
</dbReference>
<dbReference type="Proteomes" id="UP001144372">
    <property type="component" value="Unassembled WGS sequence"/>
</dbReference>
<evidence type="ECO:0000259" key="7">
    <source>
        <dbReference type="PROSITE" id="PS50404"/>
    </source>
</evidence>
<dbReference type="InterPro" id="IPR023753">
    <property type="entry name" value="FAD/NAD-binding_dom"/>
</dbReference>
<dbReference type="InterPro" id="IPR050097">
    <property type="entry name" value="Ferredoxin-NADP_redctase_2"/>
</dbReference>
<dbReference type="PANTHER" id="PTHR48105">
    <property type="entry name" value="THIOREDOXIN REDUCTASE 1-RELATED-RELATED"/>
    <property type="match status" value="1"/>
</dbReference>
<dbReference type="InterPro" id="IPR011767">
    <property type="entry name" value="GLR_AS"/>
</dbReference>
<name>A0A9W6FWG3_9BACT</name>
<sequence>MKLVIYTMDGCPFCEHTKSFLHEKEIEFQETVVSPGSDEWRQMREKTGSGSLPQILIGSEPIGGYSELVDLESTGELYERLGQTWKKSDTPLYDVIILGAGPAGLSAAIYTIRKLMKTLIISKDVGGQVTWTNDVDNYLGFSQVNAAELVAKFESHVKTFGVESLIGKNVGSVDLAGRIKRVTTEDGKIYFGKTIIIATGGSHRPLNIPGERELLAKGVSYCSTCDAPLYDGADVAVVGGGNSALEAVLDLLNIANKIYLISLTPLTGDSFYQEKIGRSSKVEVFTECQPTRILGETVVRGIEYKSLQTGEIRQIDVEGVFVEIGLLPNSGIFIDTLATNKKGEILVDKVCRTGVAGVFACGDVTDVPYKQVVVAVGEGAKAALSAYDYLLNQK</sequence>
<keyword evidence="2" id="KW-0285">Flavoprotein</keyword>
<keyword evidence="6" id="KW-0676">Redox-active center</keyword>
<dbReference type="PROSITE" id="PS00195">
    <property type="entry name" value="GLUTAREDOXIN_1"/>
    <property type="match status" value="1"/>
</dbReference>
<dbReference type="GO" id="GO:0016668">
    <property type="term" value="F:oxidoreductase activity, acting on a sulfur group of donors, NAD(P) as acceptor"/>
    <property type="evidence" value="ECO:0007669"/>
    <property type="project" value="UniProtKB-ARBA"/>
</dbReference>
<organism evidence="8 9">
    <name type="scientific">Desulforhabdus amnigena</name>
    <dbReference type="NCBI Taxonomy" id="40218"/>
    <lineage>
        <taxon>Bacteria</taxon>
        <taxon>Pseudomonadati</taxon>
        <taxon>Thermodesulfobacteriota</taxon>
        <taxon>Syntrophobacteria</taxon>
        <taxon>Syntrophobacterales</taxon>
        <taxon>Syntrophobacteraceae</taxon>
        <taxon>Desulforhabdus</taxon>
    </lineage>
</organism>
<dbReference type="InterPro" id="IPR008255">
    <property type="entry name" value="Pyr_nucl-diS_OxRdtase_2_AS"/>
</dbReference>
<dbReference type="Gene3D" id="3.50.50.60">
    <property type="entry name" value="FAD/NAD(P)-binding domain"/>
    <property type="match status" value="2"/>
</dbReference>
<feature type="domain" description="GST N-terminal" evidence="7">
    <location>
        <begin position="1"/>
        <end position="89"/>
    </location>
</feature>
<dbReference type="AlphaFoldDB" id="A0A9W6FWG3"/>
<dbReference type="PROSITE" id="PS50404">
    <property type="entry name" value="GST_NTER"/>
    <property type="match status" value="1"/>
</dbReference>
<evidence type="ECO:0000256" key="4">
    <source>
        <dbReference type="ARBA" id="ARBA00023002"/>
    </source>
</evidence>
<comment type="similarity">
    <text evidence="1">Belongs to the class-II pyridine nucleotide-disulfide oxidoreductase family.</text>
</comment>